<dbReference type="SUPFAM" id="SSF51735">
    <property type="entry name" value="NAD(P)-binding Rossmann-fold domains"/>
    <property type="match status" value="1"/>
</dbReference>
<evidence type="ECO:0000259" key="13">
    <source>
        <dbReference type="Pfam" id="PF08546"/>
    </source>
</evidence>
<dbReference type="EMBL" id="JBHUEK010000007">
    <property type="protein sequence ID" value="MFD1777790.1"/>
    <property type="molecule type" value="Genomic_DNA"/>
</dbReference>
<evidence type="ECO:0000313" key="14">
    <source>
        <dbReference type="EMBL" id="MFD1777790.1"/>
    </source>
</evidence>
<dbReference type="EC" id="1.1.1.169" evidence="4 11"/>
<dbReference type="InterPro" id="IPR013332">
    <property type="entry name" value="KPR_N"/>
</dbReference>
<evidence type="ECO:0000256" key="9">
    <source>
        <dbReference type="ARBA" id="ARBA00032024"/>
    </source>
</evidence>
<comment type="similarity">
    <text evidence="3 11">Belongs to the ketopantoate reductase family.</text>
</comment>
<dbReference type="Pfam" id="PF02558">
    <property type="entry name" value="ApbA"/>
    <property type="match status" value="1"/>
</dbReference>
<evidence type="ECO:0000256" key="7">
    <source>
        <dbReference type="ARBA" id="ARBA00022857"/>
    </source>
</evidence>
<dbReference type="Gene3D" id="1.10.1040.10">
    <property type="entry name" value="N-(1-d-carboxylethyl)-l-norvaline Dehydrogenase, domain 2"/>
    <property type="match status" value="1"/>
</dbReference>
<dbReference type="InterPro" id="IPR036291">
    <property type="entry name" value="NAD(P)-bd_dom_sf"/>
</dbReference>
<dbReference type="GO" id="GO:0008677">
    <property type="term" value="F:2-dehydropantoate 2-reductase activity"/>
    <property type="evidence" value="ECO:0007669"/>
    <property type="project" value="UniProtKB-EC"/>
</dbReference>
<keyword evidence="6 11" id="KW-0566">Pantothenate biosynthesis</keyword>
<comment type="function">
    <text evidence="1 11">Catalyzes the NADPH-dependent reduction of ketopantoate into pantoic acid.</text>
</comment>
<dbReference type="InterPro" id="IPR013328">
    <property type="entry name" value="6PGD_dom2"/>
</dbReference>
<comment type="caution">
    <text evidence="14">The sequence shown here is derived from an EMBL/GenBank/DDBJ whole genome shotgun (WGS) entry which is preliminary data.</text>
</comment>
<reference evidence="15" key="1">
    <citation type="journal article" date="2019" name="Int. J. Syst. Evol. Microbiol.">
        <title>The Global Catalogue of Microorganisms (GCM) 10K type strain sequencing project: providing services to taxonomists for standard genome sequencing and annotation.</title>
        <authorList>
            <consortium name="The Broad Institute Genomics Platform"/>
            <consortium name="The Broad Institute Genome Sequencing Center for Infectious Disease"/>
            <person name="Wu L."/>
            <person name="Ma J."/>
        </authorList>
    </citation>
    <scope>NUCLEOTIDE SEQUENCE [LARGE SCALE GENOMIC DNA]</scope>
    <source>
        <strain evidence="15">CCUG 15531</strain>
    </source>
</reference>
<evidence type="ECO:0000256" key="10">
    <source>
        <dbReference type="ARBA" id="ARBA00048793"/>
    </source>
</evidence>
<evidence type="ECO:0000256" key="5">
    <source>
        <dbReference type="ARBA" id="ARBA00019465"/>
    </source>
</evidence>
<gene>
    <name evidence="14" type="ORF">ACFSFW_03855</name>
</gene>
<dbReference type="Gene3D" id="3.40.50.720">
    <property type="entry name" value="NAD(P)-binding Rossmann-like Domain"/>
    <property type="match status" value="1"/>
</dbReference>
<dbReference type="NCBIfam" id="NF005093">
    <property type="entry name" value="PRK06522.2-4"/>
    <property type="match status" value="1"/>
</dbReference>
<dbReference type="InterPro" id="IPR003710">
    <property type="entry name" value="ApbA"/>
</dbReference>
<dbReference type="InterPro" id="IPR008927">
    <property type="entry name" value="6-PGluconate_DH-like_C_sf"/>
</dbReference>
<feature type="domain" description="Ketopantoate reductase N-terminal" evidence="12">
    <location>
        <begin position="3"/>
        <end position="148"/>
    </location>
</feature>
<dbReference type="NCBIfam" id="TIGR00745">
    <property type="entry name" value="apbA_panE"/>
    <property type="match status" value="1"/>
</dbReference>
<evidence type="ECO:0000256" key="2">
    <source>
        <dbReference type="ARBA" id="ARBA00004994"/>
    </source>
</evidence>
<name>A0ABW4MLB4_9BACI</name>
<accession>A0ABW4MLB4</accession>
<evidence type="ECO:0000256" key="3">
    <source>
        <dbReference type="ARBA" id="ARBA00007870"/>
    </source>
</evidence>
<dbReference type="RefSeq" id="WP_388035386.1">
    <property type="nucleotide sequence ID" value="NZ_JBHUEK010000007.1"/>
</dbReference>
<evidence type="ECO:0000256" key="11">
    <source>
        <dbReference type="RuleBase" id="RU362068"/>
    </source>
</evidence>
<dbReference type="Proteomes" id="UP001597227">
    <property type="component" value="Unassembled WGS sequence"/>
</dbReference>
<evidence type="ECO:0000256" key="1">
    <source>
        <dbReference type="ARBA" id="ARBA00002919"/>
    </source>
</evidence>
<feature type="domain" description="Ketopantoate reductase C-terminal" evidence="13">
    <location>
        <begin position="171"/>
        <end position="287"/>
    </location>
</feature>
<sequence>MKIGIIGGGSIGLLFAGYLAEYHDVTLYTRTERQASEINQNGVTIDIENTSNTYRVQAVTSTTSVMGEDILFIAVKQYILKDLLSQIKDLEKVQTVCFLQNGMGHLDFMKKLDNTNILVGVVEHGALKFNDTTIIHTGIGRTKLANFKGDFPAFDIPVKEFQIEFHSEWYEMITSKLIANAVINPLTALYGVKNGRLLQNEYFKNQVRTLFREIVSVIPCNEEQMWELVTTICKNTAQNKSSMLRDIEEGRKTEIDAILGYVLAEAKKIEREVAVTQFLYDSIKGMERRGG</sequence>
<dbReference type="InterPro" id="IPR013752">
    <property type="entry name" value="KPA_reductase"/>
</dbReference>
<dbReference type="SUPFAM" id="SSF48179">
    <property type="entry name" value="6-phosphogluconate dehydrogenase C-terminal domain-like"/>
    <property type="match status" value="1"/>
</dbReference>
<proteinExistence type="inferred from homology"/>
<organism evidence="14 15">
    <name type="scientific">Fredinandcohnia salidurans</name>
    <dbReference type="NCBI Taxonomy" id="2595041"/>
    <lineage>
        <taxon>Bacteria</taxon>
        <taxon>Bacillati</taxon>
        <taxon>Bacillota</taxon>
        <taxon>Bacilli</taxon>
        <taxon>Bacillales</taxon>
        <taxon>Bacillaceae</taxon>
        <taxon>Fredinandcohnia</taxon>
    </lineage>
</organism>
<evidence type="ECO:0000313" key="15">
    <source>
        <dbReference type="Proteomes" id="UP001597227"/>
    </source>
</evidence>
<dbReference type="PANTHER" id="PTHR43765:SF2">
    <property type="entry name" value="2-DEHYDROPANTOATE 2-REDUCTASE"/>
    <property type="match status" value="1"/>
</dbReference>
<comment type="catalytic activity">
    <reaction evidence="10 11">
        <text>(R)-pantoate + NADP(+) = 2-dehydropantoate + NADPH + H(+)</text>
        <dbReference type="Rhea" id="RHEA:16233"/>
        <dbReference type="ChEBI" id="CHEBI:11561"/>
        <dbReference type="ChEBI" id="CHEBI:15378"/>
        <dbReference type="ChEBI" id="CHEBI:15980"/>
        <dbReference type="ChEBI" id="CHEBI:57783"/>
        <dbReference type="ChEBI" id="CHEBI:58349"/>
        <dbReference type="EC" id="1.1.1.169"/>
    </reaction>
</comment>
<dbReference type="PANTHER" id="PTHR43765">
    <property type="entry name" value="2-DEHYDROPANTOATE 2-REDUCTASE-RELATED"/>
    <property type="match status" value="1"/>
</dbReference>
<dbReference type="InterPro" id="IPR050838">
    <property type="entry name" value="Ketopantoate_reductase"/>
</dbReference>
<evidence type="ECO:0000256" key="4">
    <source>
        <dbReference type="ARBA" id="ARBA00013014"/>
    </source>
</evidence>
<dbReference type="Pfam" id="PF08546">
    <property type="entry name" value="ApbA_C"/>
    <property type="match status" value="1"/>
</dbReference>
<evidence type="ECO:0000259" key="12">
    <source>
        <dbReference type="Pfam" id="PF02558"/>
    </source>
</evidence>
<evidence type="ECO:0000256" key="8">
    <source>
        <dbReference type="ARBA" id="ARBA00023002"/>
    </source>
</evidence>
<keyword evidence="7 11" id="KW-0521">NADP</keyword>
<evidence type="ECO:0000256" key="6">
    <source>
        <dbReference type="ARBA" id="ARBA00022655"/>
    </source>
</evidence>
<keyword evidence="8 11" id="KW-0560">Oxidoreductase</keyword>
<keyword evidence="15" id="KW-1185">Reference proteome</keyword>
<protein>
    <recommendedName>
        <fullName evidence="5 11">2-dehydropantoate 2-reductase</fullName>
        <ecNumber evidence="4 11">1.1.1.169</ecNumber>
    </recommendedName>
    <alternativeName>
        <fullName evidence="9 11">Ketopantoate reductase</fullName>
    </alternativeName>
</protein>
<comment type="pathway">
    <text evidence="2 11">Cofactor biosynthesis; (R)-pantothenate biosynthesis; (R)-pantoate from 3-methyl-2-oxobutanoate: step 2/2.</text>
</comment>